<dbReference type="InterPro" id="IPR001245">
    <property type="entry name" value="Ser-Thr/Tyr_kinase_cat_dom"/>
</dbReference>
<protein>
    <recommendedName>
        <fullName evidence="14">Phosphatidylinositol-3,4,5-trisphosphate 3-phosphatase</fullName>
    </recommendedName>
</protein>
<dbReference type="Proteomes" id="UP000434957">
    <property type="component" value="Unassembled WGS sequence"/>
</dbReference>
<evidence type="ECO:0008006" key="14">
    <source>
        <dbReference type="Google" id="ProtNLM"/>
    </source>
</evidence>
<feature type="domain" description="Phosphatase tensin-type" evidence="8">
    <location>
        <begin position="13"/>
        <end position="193"/>
    </location>
</feature>
<dbReference type="GO" id="GO:0005829">
    <property type="term" value="C:cytosol"/>
    <property type="evidence" value="ECO:0007669"/>
    <property type="project" value="TreeGrafter"/>
</dbReference>
<dbReference type="InterPro" id="IPR029023">
    <property type="entry name" value="Tensin_phosphatase"/>
</dbReference>
<dbReference type="Gene3D" id="3.90.190.10">
    <property type="entry name" value="Protein tyrosine phosphatase superfamily"/>
    <property type="match status" value="1"/>
</dbReference>
<dbReference type="PANTHER" id="PTHR12305:SF60">
    <property type="entry name" value="PHOSPHATIDYLINOSITOL 3,4,5-TRISPHOSPHATE 3-PHOSPHATASE TPTE2-RELATED"/>
    <property type="match status" value="1"/>
</dbReference>
<dbReference type="PROSITE" id="PS50056">
    <property type="entry name" value="TYR_PHOSPHATASE_2"/>
    <property type="match status" value="1"/>
</dbReference>
<dbReference type="PROSITE" id="PS51181">
    <property type="entry name" value="PPASE_TENSIN"/>
    <property type="match status" value="1"/>
</dbReference>
<evidence type="ECO:0000259" key="9">
    <source>
        <dbReference type="PROSITE" id="PS51182"/>
    </source>
</evidence>
<dbReference type="CDD" id="cd14497">
    <property type="entry name" value="PTP_PTEN-like"/>
    <property type="match status" value="1"/>
</dbReference>
<evidence type="ECO:0000313" key="11">
    <source>
        <dbReference type="EMBL" id="KAE9350266.1"/>
    </source>
</evidence>
<comment type="subcellular location">
    <subcellularLocation>
        <location evidence="1">Cytoplasm</location>
    </subcellularLocation>
</comment>
<accession>A0A6A4FSD7</accession>
<dbReference type="GO" id="GO:0004672">
    <property type="term" value="F:protein kinase activity"/>
    <property type="evidence" value="ECO:0007669"/>
    <property type="project" value="InterPro"/>
</dbReference>
<dbReference type="GO" id="GO:0005524">
    <property type="term" value="F:ATP binding"/>
    <property type="evidence" value="ECO:0007669"/>
    <property type="project" value="InterPro"/>
</dbReference>
<dbReference type="PROSITE" id="PS50011">
    <property type="entry name" value="PROTEIN_KINASE_DOM"/>
    <property type="match status" value="1"/>
</dbReference>
<dbReference type="SUPFAM" id="SSF50729">
    <property type="entry name" value="PH domain-like"/>
    <property type="match status" value="1"/>
</dbReference>
<dbReference type="InterPro" id="IPR001849">
    <property type="entry name" value="PH_domain"/>
</dbReference>
<dbReference type="SUPFAM" id="SSF56112">
    <property type="entry name" value="Protein kinase-like (PK-like)"/>
    <property type="match status" value="1"/>
</dbReference>
<keyword evidence="13" id="KW-1185">Reference proteome</keyword>
<name>A0A6A4FSD7_9STRA</name>
<evidence type="ECO:0000256" key="1">
    <source>
        <dbReference type="ARBA" id="ARBA00004496"/>
    </source>
</evidence>
<feature type="domain" description="Protein kinase" evidence="6">
    <location>
        <begin position="733"/>
        <end position="985"/>
    </location>
</feature>
<dbReference type="InterPro" id="IPR011009">
    <property type="entry name" value="Kinase-like_dom_sf"/>
</dbReference>
<dbReference type="InterPro" id="IPR000719">
    <property type="entry name" value="Prot_kinase_dom"/>
</dbReference>
<dbReference type="Gene3D" id="2.60.40.1110">
    <property type="match status" value="1"/>
</dbReference>
<feature type="compositionally biased region" description="Polar residues" evidence="4">
    <location>
        <begin position="368"/>
        <end position="378"/>
    </location>
</feature>
<dbReference type="InterPro" id="IPR000387">
    <property type="entry name" value="Tyr_Pase_dom"/>
</dbReference>
<feature type="region of interest" description="Disordered" evidence="4">
    <location>
        <begin position="354"/>
        <end position="378"/>
    </location>
</feature>
<feature type="domain" description="Tyrosine specific protein phosphatases" evidence="7">
    <location>
        <begin position="97"/>
        <end position="138"/>
    </location>
</feature>
<keyword evidence="3" id="KW-0378">Hydrolase</keyword>
<dbReference type="PROSITE" id="PS00383">
    <property type="entry name" value="TYR_PHOSPHATASE_1"/>
    <property type="match status" value="1"/>
</dbReference>
<dbReference type="AlphaFoldDB" id="A0A6A4FSD7"/>
<gene>
    <name evidence="10" type="ORF">PR001_g5364</name>
    <name evidence="11" type="ORF">PR003_g5452</name>
</gene>
<dbReference type="SMART" id="SM01326">
    <property type="entry name" value="PTEN_C2"/>
    <property type="match status" value="1"/>
</dbReference>
<evidence type="ECO:0000259" key="7">
    <source>
        <dbReference type="PROSITE" id="PS50056"/>
    </source>
</evidence>
<dbReference type="Pfam" id="PF00169">
    <property type="entry name" value="PH"/>
    <property type="match status" value="1"/>
</dbReference>
<dbReference type="Gene3D" id="2.30.29.30">
    <property type="entry name" value="Pleckstrin-homology domain (PH domain)/Phosphotyrosine-binding domain (PTB)"/>
    <property type="match status" value="1"/>
</dbReference>
<reference evidence="11 13" key="1">
    <citation type="submission" date="2018-08" db="EMBL/GenBank/DDBJ databases">
        <title>Genomic investigation of the strawberry pathogen Phytophthora fragariae indicates pathogenicity is determined by transcriptional variation in three key races.</title>
        <authorList>
            <person name="Adams T.M."/>
            <person name="Armitage A.D."/>
            <person name="Sobczyk M.K."/>
            <person name="Bates H.J."/>
            <person name="Dunwell J.M."/>
            <person name="Nellist C.F."/>
            <person name="Harrison R.J."/>
        </authorList>
    </citation>
    <scope>NUCLEOTIDE SEQUENCE [LARGE SCALE GENOMIC DNA]</scope>
    <source>
        <strain evidence="10 12">SCRP249</strain>
        <strain evidence="11 13">SCRP333</strain>
    </source>
</reference>
<evidence type="ECO:0000256" key="3">
    <source>
        <dbReference type="ARBA" id="ARBA00022801"/>
    </source>
</evidence>
<keyword evidence="2" id="KW-0963">Cytoplasm</keyword>
<dbReference type="PANTHER" id="PTHR12305">
    <property type="entry name" value="PHOSPHATASE WITH HOMOLOGY TO TENSIN"/>
    <property type="match status" value="1"/>
</dbReference>
<dbReference type="Pfam" id="PF10409">
    <property type="entry name" value="PTEN_C2"/>
    <property type="match status" value="1"/>
</dbReference>
<dbReference type="InterPro" id="IPR016130">
    <property type="entry name" value="Tyr_Pase_AS"/>
</dbReference>
<comment type="caution">
    <text evidence="11">The sequence shown here is derived from an EMBL/GenBank/DDBJ whole genome shotgun (WGS) entry which is preliminary data.</text>
</comment>
<dbReference type="EMBL" id="QXFV01000238">
    <property type="protein sequence ID" value="KAE9044451.1"/>
    <property type="molecule type" value="Genomic_DNA"/>
</dbReference>
<evidence type="ECO:0000259" key="8">
    <source>
        <dbReference type="PROSITE" id="PS51181"/>
    </source>
</evidence>
<evidence type="ECO:0000313" key="13">
    <source>
        <dbReference type="Proteomes" id="UP000434957"/>
    </source>
</evidence>
<evidence type="ECO:0000256" key="4">
    <source>
        <dbReference type="SAM" id="MobiDB-lite"/>
    </source>
</evidence>
<dbReference type="Gene3D" id="1.10.510.10">
    <property type="entry name" value="Transferase(Phosphotransferase) domain 1"/>
    <property type="match status" value="1"/>
</dbReference>
<evidence type="ECO:0000259" key="5">
    <source>
        <dbReference type="PROSITE" id="PS50003"/>
    </source>
</evidence>
<dbReference type="InterPro" id="IPR014020">
    <property type="entry name" value="Tensin_C2-dom"/>
</dbReference>
<dbReference type="PROSITE" id="PS50003">
    <property type="entry name" value="PH_DOMAIN"/>
    <property type="match status" value="1"/>
</dbReference>
<evidence type="ECO:0000313" key="10">
    <source>
        <dbReference type="EMBL" id="KAE9044451.1"/>
    </source>
</evidence>
<dbReference type="Proteomes" id="UP000429607">
    <property type="component" value="Unassembled WGS sequence"/>
</dbReference>
<dbReference type="InterPro" id="IPR051281">
    <property type="entry name" value="Dual-spec_lipid-protein_phosph"/>
</dbReference>
<dbReference type="InterPro" id="IPR029021">
    <property type="entry name" value="Prot-tyrosine_phosphatase-like"/>
</dbReference>
<evidence type="ECO:0000256" key="2">
    <source>
        <dbReference type="ARBA" id="ARBA00022490"/>
    </source>
</evidence>
<evidence type="ECO:0000313" key="12">
    <source>
        <dbReference type="Proteomes" id="UP000429607"/>
    </source>
</evidence>
<dbReference type="Pfam" id="PF07714">
    <property type="entry name" value="PK_Tyr_Ser-Thr"/>
    <property type="match status" value="1"/>
</dbReference>
<proteinExistence type="predicted"/>
<dbReference type="GO" id="GO:0016314">
    <property type="term" value="F:phosphatidylinositol-3,4,5-trisphosphate 3-phosphatase activity"/>
    <property type="evidence" value="ECO:0007669"/>
    <property type="project" value="TreeGrafter"/>
</dbReference>
<dbReference type="PROSITE" id="PS51182">
    <property type="entry name" value="C2_TENSIN"/>
    <property type="match status" value="1"/>
</dbReference>
<feature type="domain" description="PH" evidence="5">
    <location>
        <begin position="383"/>
        <end position="488"/>
    </location>
</feature>
<dbReference type="InterPro" id="IPR011993">
    <property type="entry name" value="PH-like_dom_sf"/>
</dbReference>
<dbReference type="SUPFAM" id="SSF52799">
    <property type="entry name" value="(Phosphotyrosine protein) phosphatases II"/>
    <property type="match status" value="1"/>
</dbReference>
<dbReference type="SMART" id="SM00233">
    <property type="entry name" value="PH"/>
    <property type="match status" value="1"/>
</dbReference>
<sequence length="995" mass="113521">MNALRSAVSGSCERFVQDGFDLDLTYITPNLIAMGFPASGIEKTYRNSITDVSVFLNSRHPNSYRVYNLSERSYDYNKFEGRVAECGFPDHHPPPLQLLLDIVNDMLQWIFKSANNVVVVHCVDGEGRTGLVCSCYLLLTVHCGSIVRLRKERELREITNLSIRDFWNARGQGVSFPSQALYIYYFVKVIRRLGRMPTQIPPLSSPKKVFIRRIVLNGVPDFDAPPRGGCTPFLQILPAPAQLHQTYLLYNSSWQRPRFETYVVDPNWSIVFEVNVEVQGDVLVRCFHAKTSSMSGKHMVTMFHFTFNTDFFHHSKNSYRVPKDEVDEAAGNERFPDTFAILCDVQVQDRFLPESAPESRNIEDNTTEQHQMSDGSRCSDQATRTMQGWLLYKQDGLFKKWKKWWFVAREVKLRYYIGMMDATPPLEEIDLRGASVEICESHEVSELKENVYYFKVVLPSASQRTLIFGVETEEDLLTWIHELGAQSVRGIVVTTLAKVPDRDEDHAHASQQSNQLEIRSTVSSISTEGYDDVVAHYDILLTMCGEMEETSVMSKGVLERFLKMQQLITEQKDNNTRAMVGDFRALRVRFHAFLVKYKQGPAFERLVSARTVIELLRGFHVALDSIEKNVLGESIDSTTSSWMELWEQERQEVEKKLLHLWEANAMNILDELPNQTSQENALLLLNCETSSSWDSSSAQSSELLRSMTQHLVRLSGASVPVVPGWFIPDHEVQRERSHFARGSFGKVYRGRWRSEKVVIKCVNVVTANDERDFSREARVWLRAQHPNVVRFIGACHLTRPCFFVCEEATNGNLVDFLSKNKERREVLTWRLLHGAALGLQFLHQNKIIHGDLKCNQILVSDDFTAKLTDFGMSFVSLESRPATTTGAVRWKAPELLSNKGTAPTFASDVYSFGMCVVEAVSGRVPWQAHLPDIAVVYHLTRGFLPSRPKEFKSDERWKFVSELCAFEPSERLDLAAAIQKIEIFAEEEELYAAGG</sequence>
<organism evidence="11 13">
    <name type="scientific">Phytophthora rubi</name>
    <dbReference type="NCBI Taxonomy" id="129364"/>
    <lineage>
        <taxon>Eukaryota</taxon>
        <taxon>Sar</taxon>
        <taxon>Stramenopiles</taxon>
        <taxon>Oomycota</taxon>
        <taxon>Peronosporomycetes</taxon>
        <taxon>Peronosporales</taxon>
        <taxon>Peronosporaceae</taxon>
        <taxon>Phytophthora</taxon>
    </lineage>
</organism>
<dbReference type="SUPFAM" id="SSF49562">
    <property type="entry name" value="C2 domain (Calcium/lipid-binding domain, CaLB)"/>
    <property type="match status" value="1"/>
</dbReference>
<feature type="domain" description="C2 tensin-type" evidence="9">
    <location>
        <begin position="206"/>
        <end position="348"/>
    </location>
</feature>
<dbReference type="EMBL" id="QXFT01000227">
    <property type="protein sequence ID" value="KAE9350266.1"/>
    <property type="molecule type" value="Genomic_DNA"/>
</dbReference>
<evidence type="ECO:0000259" key="6">
    <source>
        <dbReference type="PROSITE" id="PS50011"/>
    </source>
</evidence>
<dbReference type="InterPro" id="IPR035892">
    <property type="entry name" value="C2_domain_sf"/>
</dbReference>